<dbReference type="GO" id="GO:0008616">
    <property type="term" value="P:tRNA queuosine(34) biosynthetic process"/>
    <property type="evidence" value="ECO:0007669"/>
    <property type="project" value="InterPro"/>
</dbReference>
<dbReference type="PANTHER" id="PTHR30002">
    <property type="entry name" value="EPOXYQUEUOSINE REDUCTASE"/>
    <property type="match status" value="1"/>
</dbReference>
<dbReference type="InterPro" id="IPR004453">
    <property type="entry name" value="QueG"/>
</dbReference>
<evidence type="ECO:0000256" key="4">
    <source>
        <dbReference type="ARBA" id="ARBA00023014"/>
    </source>
</evidence>
<protein>
    <recommendedName>
        <fullName evidence="5">4Fe-4S ferredoxin-type domain-containing protein</fullName>
    </recommendedName>
</protein>
<dbReference type="Pfam" id="PF13484">
    <property type="entry name" value="Fer4_16"/>
    <property type="match status" value="1"/>
</dbReference>
<dbReference type="InterPro" id="IPR017900">
    <property type="entry name" value="4Fe4S_Fe_S_CS"/>
</dbReference>
<keyword evidence="4" id="KW-0411">Iron-sulfur</keyword>
<dbReference type="EMBL" id="JAATLK010000001">
    <property type="protein sequence ID" value="NIZ47404.1"/>
    <property type="molecule type" value="Genomic_DNA"/>
</dbReference>
<dbReference type="InterPro" id="IPR017896">
    <property type="entry name" value="4Fe4S_Fe-S-bd"/>
</dbReference>
<sequence length="288" mass="32585">MRPLGASDTDESLIESIHRLARQSGFVKSGIANVNDQSYLMLALPYLPATIASRRVMGLFACHDNYYYAVDLAKKLRRELGILFAVPHKQLEILCNSQKINEKALAVQAGLGFYGKNSLVITQPYGSFVVLLGIQLPLFLNIRHSPIQLQQDHPCHACNLCQVACPTKALHRAYHLDRTLCLQSMASNGLLPMHNTMPVIYGCDICQNVCPYNREASAYYYQHADELEEEPWCSMELWEKGTLADIESAVAKSPLRFRWLDKRALMLNARLRYLQRTLVGVQSKEKKT</sequence>
<evidence type="ECO:0000256" key="2">
    <source>
        <dbReference type="ARBA" id="ARBA00022723"/>
    </source>
</evidence>
<evidence type="ECO:0000313" key="6">
    <source>
        <dbReference type="EMBL" id="NIZ47404.1"/>
    </source>
</evidence>
<name>A0A968KUL3_9SPIO</name>
<dbReference type="PROSITE" id="PS00198">
    <property type="entry name" value="4FE4S_FER_1"/>
    <property type="match status" value="1"/>
</dbReference>
<proteinExistence type="predicted"/>
<dbReference type="GO" id="GO:0052693">
    <property type="term" value="F:epoxyqueuosine reductase activity"/>
    <property type="evidence" value="ECO:0007669"/>
    <property type="project" value="TreeGrafter"/>
</dbReference>
<organism evidence="6 7">
    <name type="scientific">Entomospira nematocerorum</name>
    <dbReference type="NCBI Taxonomy" id="2719987"/>
    <lineage>
        <taxon>Bacteria</taxon>
        <taxon>Pseudomonadati</taxon>
        <taxon>Spirochaetota</taxon>
        <taxon>Spirochaetia</taxon>
        <taxon>Spirochaetales</taxon>
        <taxon>Spirochaetaceae</taxon>
        <taxon>Entomospira</taxon>
    </lineage>
</organism>
<evidence type="ECO:0000259" key="5">
    <source>
        <dbReference type="PROSITE" id="PS51379"/>
    </source>
</evidence>
<keyword evidence="7" id="KW-1185">Reference proteome</keyword>
<evidence type="ECO:0000256" key="3">
    <source>
        <dbReference type="ARBA" id="ARBA00023004"/>
    </source>
</evidence>
<gene>
    <name evidence="6" type="ORF">HCT46_05705</name>
</gene>
<keyword evidence="1" id="KW-0004">4Fe-4S</keyword>
<dbReference type="GO" id="GO:0051539">
    <property type="term" value="F:4 iron, 4 sulfur cluster binding"/>
    <property type="evidence" value="ECO:0007669"/>
    <property type="project" value="UniProtKB-KW"/>
</dbReference>
<dbReference type="AlphaFoldDB" id="A0A968KUL3"/>
<dbReference type="Gene3D" id="3.30.70.20">
    <property type="match status" value="1"/>
</dbReference>
<accession>A0A968KUL3</accession>
<reference evidence="6" key="1">
    <citation type="submission" date="2020-03" db="EMBL/GenBank/DDBJ databases">
        <title>Spirochaetal bacteria isolated from arthropods constitute a novel genus Entomospira genus novum within the order Spirochaetales.</title>
        <authorList>
            <person name="Grana-Miraglia L."/>
            <person name="Sikutova S."/>
            <person name="Fingerle V."/>
            <person name="Sing A."/>
            <person name="Castillo-Ramirez S."/>
            <person name="Margos G."/>
            <person name="Rudolf I."/>
        </authorList>
    </citation>
    <scope>NUCLEOTIDE SEQUENCE</scope>
    <source>
        <strain evidence="6">BR208</strain>
    </source>
</reference>
<dbReference type="Proteomes" id="UP000752013">
    <property type="component" value="Unassembled WGS sequence"/>
</dbReference>
<comment type="caution">
    <text evidence="6">The sequence shown here is derived from an EMBL/GenBank/DDBJ whole genome shotgun (WGS) entry which is preliminary data.</text>
</comment>
<evidence type="ECO:0000313" key="7">
    <source>
        <dbReference type="Proteomes" id="UP000752013"/>
    </source>
</evidence>
<feature type="domain" description="4Fe-4S ferredoxin-type" evidence="5">
    <location>
        <begin position="145"/>
        <end position="175"/>
    </location>
</feature>
<keyword evidence="2" id="KW-0479">Metal-binding</keyword>
<dbReference type="PANTHER" id="PTHR30002:SF4">
    <property type="entry name" value="EPOXYQUEUOSINE REDUCTASE"/>
    <property type="match status" value="1"/>
</dbReference>
<dbReference type="GO" id="GO:0046872">
    <property type="term" value="F:metal ion binding"/>
    <property type="evidence" value="ECO:0007669"/>
    <property type="project" value="UniProtKB-KW"/>
</dbReference>
<keyword evidence="3" id="KW-0408">Iron</keyword>
<dbReference type="SUPFAM" id="SSF54862">
    <property type="entry name" value="4Fe-4S ferredoxins"/>
    <property type="match status" value="1"/>
</dbReference>
<dbReference type="RefSeq" id="WP_167703819.1">
    <property type="nucleotide sequence ID" value="NZ_CP118168.1"/>
</dbReference>
<dbReference type="PROSITE" id="PS51379">
    <property type="entry name" value="4FE4S_FER_2"/>
    <property type="match status" value="1"/>
</dbReference>
<evidence type="ECO:0000256" key="1">
    <source>
        <dbReference type="ARBA" id="ARBA00022485"/>
    </source>
</evidence>